<accession>A0A0F9H9C2</accession>
<comment type="caution">
    <text evidence="1">The sequence shown here is derived from an EMBL/GenBank/DDBJ whole genome shotgun (WGS) entry which is preliminary data.</text>
</comment>
<dbReference type="EMBL" id="LAZR01025497">
    <property type="protein sequence ID" value="KKL71737.1"/>
    <property type="molecule type" value="Genomic_DNA"/>
</dbReference>
<evidence type="ECO:0000313" key="1">
    <source>
        <dbReference type="EMBL" id="KKL71737.1"/>
    </source>
</evidence>
<proteinExistence type="predicted"/>
<name>A0A0F9H9C2_9ZZZZ</name>
<dbReference type="AlphaFoldDB" id="A0A0F9H9C2"/>
<sequence>MFDFSPKSIITFFQESEEMRVRFDTILEMSGFEKVSREDISFEDLPNELGELRNGDLQMEHDEIPFLGAYILPPVWFGDVPRSEEVPLGNFVEIIEHEEISGRRIVIKNDGYFGISINTNIDGKYEWEEFLETREFCNFFLSILLINGIKAYSIHEIEVFNTIYVPEKDFLDEHRGYSKKSQIMFDIKHKPLNIGRFRVIRQLIPLAKIETVLRTLKSLINEKDFFNSLSLLINSYTNLMRGQYNESFIFSWVLVEQYINHNWDIFVDGKSISKARKQKLNQKEYTANVKLNILTHLGLLEEEEYRDINKLRKKRNKVMHEIEFVNNHEAVFAYELAFKSIKKRISVYLSKR</sequence>
<dbReference type="Gene3D" id="1.20.120.330">
    <property type="entry name" value="Nucleotidyltransferases domain 2"/>
    <property type="match status" value="1"/>
</dbReference>
<protein>
    <recommendedName>
        <fullName evidence="2">Apea-like HEPN domain-containing protein</fullName>
    </recommendedName>
</protein>
<organism evidence="1">
    <name type="scientific">marine sediment metagenome</name>
    <dbReference type="NCBI Taxonomy" id="412755"/>
    <lineage>
        <taxon>unclassified sequences</taxon>
        <taxon>metagenomes</taxon>
        <taxon>ecological metagenomes</taxon>
    </lineage>
</organism>
<evidence type="ECO:0008006" key="2">
    <source>
        <dbReference type="Google" id="ProtNLM"/>
    </source>
</evidence>
<reference evidence="1" key="1">
    <citation type="journal article" date="2015" name="Nature">
        <title>Complex archaea that bridge the gap between prokaryotes and eukaryotes.</title>
        <authorList>
            <person name="Spang A."/>
            <person name="Saw J.H."/>
            <person name="Jorgensen S.L."/>
            <person name="Zaremba-Niedzwiedzka K."/>
            <person name="Martijn J."/>
            <person name="Lind A.E."/>
            <person name="van Eijk R."/>
            <person name="Schleper C."/>
            <person name="Guy L."/>
            <person name="Ettema T.J."/>
        </authorList>
    </citation>
    <scope>NUCLEOTIDE SEQUENCE</scope>
</reference>
<gene>
    <name evidence="1" type="ORF">LCGC14_2091910</name>
</gene>